<dbReference type="InterPro" id="IPR045676">
    <property type="entry name" value="DUF6194"/>
</dbReference>
<proteinExistence type="predicted"/>
<name>A0ABV9FSD1_9NOCA</name>
<dbReference type="RefSeq" id="WP_378418072.1">
    <property type="nucleotide sequence ID" value="NZ_JBHSFO010000008.1"/>
</dbReference>
<protein>
    <submittedName>
        <fullName evidence="3">DUF6194 family protein</fullName>
    </submittedName>
</protein>
<evidence type="ECO:0000256" key="1">
    <source>
        <dbReference type="SAM" id="MobiDB-lite"/>
    </source>
</evidence>
<dbReference type="Proteomes" id="UP001595914">
    <property type="component" value="Unassembled WGS sequence"/>
</dbReference>
<comment type="caution">
    <text evidence="3">The sequence shown here is derived from an EMBL/GenBank/DDBJ whole genome shotgun (WGS) entry which is preliminary data.</text>
</comment>
<evidence type="ECO:0000313" key="4">
    <source>
        <dbReference type="Proteomes" id="UP001595914"/>
    </source>
</evidence>
<organism evidence="3 4">
    <name type="scientific">Rhodococcus kronopolitis</name>
    <dbReference type="NCBI Taxonomy" id="1460226"/>
    <lineage>
        <taxon>Bacteria</taxon>
        <taxon>Bacillati</taxon>
        <taxon>Actinomycetota</taxon>
        <taxon>Actinomycetes</taxon>
        <taxon>Mycobacteriales</taxon>
        <taxon>Nocardiaceae</taxon>
        <taxon>Rhodococcus</taxon>
    </lineage>
</organism>
<feature type="region of interest" description="Disordered" evidence="1">
    <location>
        <begin position="1"/>
        <end position="21"/>
    </location>
</feature>
<feature type="domain" description="DUF6194" evidence="2">
    <location>
        <begin position="15"/>
        <end position="104"/>
    </location>
</feature>
<reference evidence="4" key="1">
    <citation type="journal article" date="2019" name="Int. J. Syst. Evol. Microbiol.">
        <title>The Global Catalogue of Microorganisms (GCM) 10K type strain sequencing project: providing services to taxonomists for standard genome sequencing and annotation.</title>
        <authorList>
            <consortium name="The Broad Institute Genomics Platform"/>
            <consortium name="The Broad Institute Genome Sequencing Center for Infectious Disease"/>
            <person name="Wu L."/>
            <person name="Ma J."/>
        </authorList>
    </citation>
    <scope>NUCLEOTIDE SEQUENCE [LARGE SCALE GENOMIC DNA]</scope>
    <source>
        <strain evidence="4">CCUG 54520</strain>
    </source>
</reference>
<gene>
    <name evidence="3" type="ORF">ACFO6S_14480</name>
</gene>
<evidence type="ECO:0000259" key="2">
    <source>
        <dbReference type="Pfam" id="PF19694"/>
    </source>
</evidence>
<accession>A0ABV9FSD1</accession>
<evidence type="ECO:0000313" key="3">
    <source>
        <dbReference type="EMBL" id="MFC4604901.1"/>
    </source>
</evidence>
<feature type="compositionally biased region" description="Basic and acidic residues" evidence="1">
    <location>
        <begin position="1"/>
        <end position="18"/>
    </location>
</feature>
<keyword evidence="4" id="KW-1185">Reference proteome</keyword>
<dbReference type="EMBL" id="JBHSFO010000008">
    <property type="protein sequence ID" value="MFC4604901.1"/>
    <property type="molecule type" value="Genomic_DNA"/>
</dbReference>
<dbReference type="Pfam" id="PF19694">
    <property type="entry name" value="DUF6194"/>
    <property type="match status" value="1"/>
</dbReference>
<sequence length="105" mass="11748">MTEGGRERAGGESRRGELNRPGVFRLNISVGRERFRDLVGHPPAARAAHHGEFDYRALDTVLPHPAYAAQSWVSILNPGESSTDRVRSLLVESHERSASRYRPRS</sequence>